<dbReference type="Gene3D" id="1.10.10.60">
    <property type="entry name" value="Homeodomain-like"/>
    <property type="match status" value="1"/>
</dbReference>
<feature type="domain" description="Insertion element IS150 protein InsJ-like helix-turn-helix" evidence="1">
    <location>
        <begin position="18"/>
        <end position="55"/>
    </location>
</feature>
<organism evidence="2">
    <name type="scientific">Lactococcus lactis subsp. lactis bv. diacetylactis</name>
    <dbReference type="NCBI Taxonomy" id="44688"/>
    <lineage>
        <taxon>Bacteria</taxon>
        <taxon>Bacillati</taxon>
        <taxon>Bacillota</taxon>
        <taxon>Bacilli</taxon>
        <taxon>Lactobacillales</taxon>
        <taxon>Streptococcaceae</taxon>
        <taxon>Lactococcus</taxon>
    </lineage>
</organism>
<dbReference type="InterPro" id="IPR055247">
    <property type="entry name" value="InsJ-like_HTH"/>
</dbReference>
<evidence type="ECO:0000259" key="1">
    <source>
        <dbReference type="Pfam" id="PF13518"/>
    </source>
</evidence>
<gene>
    <name evidence="2" type="ORF">D8K17_09925</name>
</gene>
<dbReference type="GO" id="GO:0003677">
    <property type="term" value="F:DNA binding"/>
    <property type="evidence" value="ECO:0007669"/>
    <property type="project" value="InterPro"/>
</dbReference>
<dbReference type="Pfam" id="PF13518">
    <property type="entry name" value="HTH_28"/>
    <property type="match status" value="1"/>
</dbReference>
<proteinExistence type="predicted"/>
<sequence length="56" mass="6328">MAVSENKGGRPRLDNTTKVKVVEIYQKQAYTAKEIASELDISRSSVYRIIEKNNKG</sequence>
<dbReference type="SUPFAM" id="SSF46689">
    <property type="entry name" value="Homeodomain-like"/>
    <property type="match status" value="1"/>
</dbReference>
<dbReference type="EMBL" id="RBVM01000001">
    <property type="protein sequence ID" value="RKO38599.1"/>
    <property type="molecule type" value="Genomic_DNA"/>
</dbReference>
<accession>A0A8B3F1K3</accession>
<dbReference type="InterPro" id="IPR009057">
    <property type="entry name" value="Homeodomain-like_sf"/>
</dbReference>
<protein>
    <submittedName>
        <fullName evidence="2">Helix-turn-helix domain-containing protein</fullName>
    </submittedName>
</protein>
<name>A0A8B3F1K3_LACLL</name>
<dbReference type="AlphaFoldDB" id="A0A8B3F1K3"/>
<reference evidence="2" key="1">
    <citation type="submission" date="2018-10" db="EMBL/GenBank/DDBJ databases">
        <title>Chromosomal inversion in Lactococcus lactis subsp. lactis bv. diacetylactis S50.</title>
        <authorList>
            <person name="Kojic M."/>
            <person name="Jovcic B."/>
        </authorList>
    </citation>
    <scope>NUCLEOTIDE SEQUENCE</scope>
    <source>
        <strain evidence="2">S50</strain>
    </source>
</reference>
<dbReference type="GO" id="GO:0000150">
    <property type="term" value="F:DNA strand exchange activity"/>
    <property type="evidence" value="ECO:0007669"/>
    <property type="project" value="InterPro"/>
</dbReference>
<evidence type="ECO:0000313" key="2">
    <source>
        <dbReference type="EMBL" id="RKO38599.1"/>
    </source>
</evidence>
<comment type="caution">
    <text evidence="2">The sequence shown here is derived from an EMBL/GenBank/DDBJ whole genome shotgun (WGS) entry which is preliminary data.</text>
</comment>
<dbReference type="RefSeq" id="WP_081039413.1">
    <property type="nucleotide sequence ID" value="NZ_CP061322.1"/>
</dbReference>